<comment type="caution">
    <text evidence="4">The sequence shown here is derived from an EMBL/GenBank/DDBJ whole genome shotgun (WGS) entry which is preliminary data.</text>
</comment>
<accession>A0A0K9PXS8</accession>
<evidence type="ECO:0000313" key="5">
    <source>
        <dbReference type="Proteomes" id="UP000036987"/>
    </source>
</evidence>
<evidence type="ECO:0000256" key="1">
    <source>
        <dbReference type="ARBA" id="ARBA00022658"/>
    </source>
</evidence>
<gene>
    <name evidence="4" type="ORF">ZOSMA_13G00170</name>
</gene>
<dbReference type="Gene3D" id="1.20.58.2010">
    <property type="entry name" value="PRONE domain, subdomain 1"/>
    <property type="match status" value="1"/>
</dbReference>
<dbReference type="FunFam" id="1.20.58.2010:FF:000003">
    <property type="entry name" value="Rop guanine nucleotide exchange factor 14"/>
    <property type="match status" value="1"/>
</dbReference>
<keyword evidence="1 2" id="KW-0344">Guanine-nucleotide releasing factor</keyword>
<dbReference type="PANTHER" id="PTHR33101">
    <property type="entry name" value="ROP GUANINE NUCLEOTIDE EXCHANGE FACTOR 1"/>
    <property type="match status" value="1"/>
</dbReference>
<dbReference type="OrthoDB" id="1053009at2759"/>
<dbReference type="Pfam" id="PF03759">
    <property type="entry name" value="PRONE"/>
    <property type="match status" value="1"/>
</dbReference>
<dbReference type="AlphaFoldDB" id="A0A0K9PXS8"/>
<evidence type="ECO:0000259" key="3">
    <source>
        <dbReference type="PROSITE" id="PS51334"/>
    </source>
</evidence>
<reference evidence="5" key="1">
    <citation type="journal article" date="2016" name="Nature">
        <title>The genome of the seagrass Zostera marina reveals angiosperm adaptation to the sea.</title>
        <authorList>
            <person name="Olsen J.L."/>
            <person name="Rouze P."/>
            <person name="Verhelst B."/>
            <person name="Lin Y.-C."/>
            <person name="Bayer T."/>
            <person name="Collen J."/>
            <person name="Dattolo E."/>
            <person name="De Paoli E."/>
            <person name="Dittami S."/>
            <person name="Maumus F."/>
            <person name="Michel G."/>
            <person name="Kersting A."/>
            <person name="Lauritano C."/>
            <person name="Lohaus R."/>
            <person name="Toepel M."/>
            <person name="Tonon T."/>
            <person name="Vanneste K."/>
            <person name="Amirebrahimi M."/>
            <person name="Brakel J."/>
            <person name="Bostroem C."/>
            <person name="Chovatia M."/>
            <person name="Grimwood J."/>
            <person name="Jenkins J.W."/>
            <person name="Jueterbock A."/>
            <person name="Mraz A."/>
            <person name="Stam W.T."/>
            <person name="Tice H."/>
            <person name="Bornberg-Bauer E."/>
            <person name="Green P.J."/>
            <person name="Pearson G.A."/>
            <person name="Procaccini G."/>
            <person name="Duarte C.M."/>
            <person name="Schmutz J."/>
            <person name="Reusch T.B.H."/>
            <person name="Van de Peer Y."/>
        </authorList>
    </citation>
    <scope>NUCLEOTIDE SEQUENCE [LARGE SCALE GENOMIC DNA]</scope>
    <source>
        <strain evidence="5">cv. Finnish</strain>
    </source>
</reference>
<evidence type="ECO:0000256" key="2">
    <source>
        <dbReference type="PROSITE-ProRule" id="PRU00663"/>
    </source>
</evidence>
<dbReference type="OMA" id="MKERFAN"/>
<protein>
    <recommendedName>
        <fullName evidence="3">PRONE domain-containing protein</fullName>
    </recommendedName>
</protein>
<dbReference type="Proteomes" id="UP000036987">
    <property type="component" value="Unassembled WGS sequence"/>
</dbReference>
<evidence type="ECO:0000313" key="4">
    <source>
        <dbReference type="EMBL" id="KMZ73816.1"/>
    </source>
</evidence>
<dbReference type="PANTHER" id="PTHR33101:SF10">
    <property type="entry name" value="ROP GUANINE NUCLEOTIDE EXCHANGE FACTOR 12"/>
    <property type="match status" value="1"/>
</dbReference>
<feature type="domain" description="PRONE" evidence="3">
    <location>
        <begin position="32"/>
        <end position="251"/>
    </location>
</feature>
<name>A0A0K9PXS8_ZOSMR</name>
<keyword evidence="5" id="KW-1185">Reference proteome</keyword>
<dbReference type="GO" id="GO:0005085">
    <property type="term" value="F:guanyl-nucleotide exchange factor activity"/>
    <property type="evidence" value="ECO:0007669"/>
    <property type="project" value="UniProtKB-UniRule"/>
</dbReference>
<dbReference type="PROSITE" id="PS51334">
    <property type="entry name" value="PRONE"/>
    <property type="match status" value="1"/>
</dbReference>
<sequence length="251" mass="28478">MCEDMGGQPNSSTSVWALAPSRRMHKSRLSGDGQIDAIIEDLEQMKDKFGKLLLGEDMSGGGKGVSSSLALSNAITNLAASVFSEQRRLEPMAYDRKMRWRREIDWLLSVTDHIVEVVPYIQTSNDGTQKEIMTTRQRTDLHMNIPALRKLDAMLIEYLDNFKNQNEFEYVSKDSNEAEKGHARNDDKWWLPKVKVPPGGLSDNSKRWMMFQKESVNQVLKAAMAINSQVLSEMGIPEIYIDSLPKVIKKL</sequence>
<proteinExistence type="predicted"/>
<organism evidence="4 5">
    <name type="scientific">Zostera marina</name>
    <name type="common">Eelgrass</name>
    <dbReference type="NCBI Taxonomy" id="29655"/>
    <lineage>
        <taxon>Eukaryota</taxon>
        <taxon>Viridiplantae</taxon>
        <taxon>Streptophyta</taxon>
        <taxon>Embryophyta</taxon>
        <taxon>Tracheophyta</taxon>
        <taxon>Spermatophyta</taxon>
        <taxon>Magnoliopsida</taxon>
        <taxon>Liliopsida</taxon>
        <taxon>Zosteraceae</taxon>
        <taxon>Zostera</taxon>
    </lineage>
</organism>
<dbReference type="InterPro" id="IPR038937">
    <property type="entry name" value="RopGEF"/>
</dbReference>
<dbReference type="EMBL" id="LFYR01000514">
    <property type="protein sequence ID" value="KMZ73816.1"/>
    <property type="molecule type" value="Genomic_DNA"/>
</dbReference>
<dbReference type="InterPro" id="IPR005512">
    <property type="entry name" value="PRONE_dom"/>
</dbReference>